<dbReference type="InterPro" id="IPR014881">
    <property type="entry name" value="NOB1_Zn-bd"/>
</dbReference>
<dbReference type="GO" id="GO:0016787">
    <property type="term" value="F:hydrolase activity"/>
    <property type="evidence" value="ECO:0007669"/>
    <property type="project" value="UniProtKB-KW"/>
</dbReference>
<name>A0AAV2HTQ9_LYMST</name>
<dbReference type="PANTHER" id="PTHR12814:SF2">
    <property type="entry name" value="RNA-BINDING PROTEIN NOB1"/>
    <property type="match status" value="1"/>
</dbReference>
<dbReference type="GO" id="GO:0030490">
    <property type="term" value="P:maturation of SSU-rRNA"/>
    <property type="evidence" value="ECO:0007669"/>
    <property type="project" value="TreeGrafter"/>
</dbReference>
<keyword evidence="7 8" id="KW-0539">Nucleus</keyword>
<dbReference type="PIRSF" id="PIRSF037125">
    <property type="entry name" value="D-site_20S_pre-rRNA_nuclease"/>
    <property type="match status" value="1"/>
</dbReference>
<evidence type="ECO:0000256" key="2">
    <source>
        <dbReference type="ARBA" id="ARBA00005858"/>
    </source>
</evidence>
<evidence type="ECO:0000313" key="14">
    <source>
        <dbReference type="Proteomes" id="UP001497497"/>
    </source>
</evidence>
<reference evidence="13 14" key="1">
    <citation type="submission" date="2024-04" db="EMBL/GenBank/DDBJ databases">
        <authorList>
            <consortium name="Genoscope - CEA"/>
            <person name="William W."/>
        </authorList>
    </citation>
    <scope>NUCLEOTIDE SEQUENCE [LARGE SCALE GENOMIC DNA]</scope>
</reference>
<feature type="binding site" evidence="9">
    <location>
        <position position="315"/>
    </location>
    <ligand>
        <name>Zn(2+)</name>
        <dbReference type="ChEBI" id="CHEBI:29105"/>
    </ligand>
</feature>
<dbReference type="Pfam" id="PF17146">
    <property type="entry name" value="PIN_6"/>
    <property type="match status" value="1"/>
</dbReference>
<dbReference type="InterPro" id="IPR017117">
    <property type="entry name" value="Nob1_euk"/>
</dbReference>
<dbReference type="Gene3D" id="6.20.210.10">
    <property type="entry name" value="Nin one binding (NOB1), Zn-ribbon-like"/>
    <property type="match status" value="1"/>
</dbReference>
<feature type="compositionally biased region" description="Acidic residues" evidence="10">
    <location>
        <begin position="163"/>
        <end position="174"/>
    </location>
</feature>
<accession>A0AAV2HTQ9</accession>
<dbReference type="GO" id="GO:0030688">
    <property type="term" value="C:preribosome, small subunit precursor"/>
    <property type="evidence" value="ECO:0007669"/>
    <property type="project" value="TreeGrafter"/>
</dbReference>
<keyword evidence="6 8" id="KW-0862">Zinc</keyword>
<comment type="subcellular location">
    <subcellularLocation>
        <location evidence="1 8">Nucleus</location>
    </subcellularLocation>
</comment>
<evidence type="ECO:0000256" key="9">
    <source>
        <dbReference type="PIRSR" id="PIRSR037125-1"/>
    </source>
</evidence>
<dbReference type="FunFam" id="3.40.50.1010:FF:000020">
    <property type="entry name" value="20S-pre-rRNA D-site endonuclease NOB1"/>
    <property type="match status" value="1"/>
</dbReference>
<dbReference type="PANTHER" id="PTHR12814">
    <property type="entry name" value="RNA-BINDING PROTEIN NOB1"/>
    <property type="match status" value="1"/>
</dbReference>
<dbReference type="Gene3D" id="3.40.50.1010">
    <property type="entry name" value="5'-nuclease"/>
    <property type="match status" value="1"/>
</dbReference>
<evidence type="ECO:0000256" key="8">
    <source>
        <dbReference type="PIRNR" id="PIRNR037125"/>
    </source>
</evidence>
<feature type="compositionally biased region" description="Basic and acidic residues" evidence="10">
    <location>
        <begin position="204"/>
        <end position="225"/>
    </location>
</feature>
<protein>
    <recommendedName>
        <fullName evidence="8">RNA-binding protein NOB1</fullName>
    </recommendedName>
</protein>
<dbReference type="SUPFAM" id="SSF144206">
    <property type="entry name" value="NOB1 zinc finger-like"/>
    <property type="match status" value="1"/>
</dbReference>
<feature type="domain" description="Nin one binding (NOB1) Zn-ribbon-like" evidence="11">
    <location>
        <begin position="290"/>
        <end position="361"/>
    </location>
</feature>
<feature type="region of interest" description="Disordered" evidence="10">
    <location>
        <begin position="163"/>
        <end position="238"/>
    </location>
</feature>
<dbReference type="Pfam" id="PF08772">
    <property type="entry name" value="Zn_ribbon_NOB1"/>
    <property type="match status" value="1"/>
</dbReference>
<feature type="region of interest" description="Disordered" evidence="10">
    <location>
        <begin position="418"/>
        <end position="439"/>
    </location>
</feature>
<feature type="binding site" evidence="9">
    <location>
        <position position="318"/>
    </location>
    <ligand>
        <name>Zn(2+)</name>
        <dbReference type="ChEBI" id="CHEBI:29105"/>
    </ligand>
</feature>
<dbReference type="AlphaFoldDB" id="A0AAV2HTQ9"/>
<evidence type="ECO:0000256" key="7">
    <source>
        <dbReference type="ARBA" id="ARBA00023242"/>
    </source>
</evidence>
<feature type="compositionally biased region" description="Acidic residues" evidence="10">
    <location>
        <begin position="226"/>
        <end position="236"/>
    </location>
</feature>
<evidence type="ECO:0000256" key="4">
    <source>
        <dbReference type="ARBA" id="ARBA00022723"/>
    </source>
</evidence>
<comment type="similarity">
    <text evidence="2 8">Belongs to the NOB1 family.</text>
</comment>
<feature type="compositionally biased region" description="Acidic residues" evidence="10">
    <location>
        <begin position="183"/>
        <end position="193"/>
    </location>
</feature>
<keyword evidence="14" id="KW-1185">Reference proteome</keyword>
<sequence>MPLKVKHVVADAGAFIRNAPLRDIAENVYTVPEVIAESIDRTTRQRLKVFPIDINFKEPSGDALLFVTSFAKKTGDYRVLSAVDIKVLALAYDLEKQFRGTDHIRKEPPTKPEFVVGNKTDTLGVNFAIKQYSEGEALPSNLIGEKKEDDSDDEEFLDAEQAEDYVENDEEEADKETNAICSPEDENSQEEIILEPGESNNQSEKNDVSKDSNEQADENSDHEAKEDDEDDDDDDGWITPANIMEVKRSMGVETAVEENICVGCLTTDFAMQNVLIQMGLNILSVDGMLITKAKSYVLRCFGCMRITKDTSKLFCPHCGNRTLKRLSTTIEKDGSIRYWLAKKYTIRTKGMKFSLPKPQGGKHAVNPILCADQPLPDQRPSKKSLMKVDILSQDIIADMSPFSINDVTSRAAQLGINGRQWSKRNPNEGHRRLNKRKGK</sequence>
<dbReference type="InterPro" id="IPR036283">
    <property type="entry name" value="NOB1_Zf-like_sf"/>
</dbReference>
<keyword evidence="4 8" id="KW-0479">Metal-binding</keyword>
<dbReference type="InterPro" id="IPR039907">
    <property type="entry name" value="NOB1"/>
</dbReference>
<dbReference type="GO" id="GO:0046872">
    <property type="term" value="F:metal ion binding"/>
    <property type="evidence" value="ECO:0007669"/>
    <property type="project" value="UniProtKB-UniRule"/>
</dbReference>
<dbReference type="GO" id="GO:0004521">
    <property type="term" value="F:RNA endonuclease activity"/>
    <property type="evidence" value="ECO:0007669"/>
    <property type="project" value="UniProtKB-UniRule"/>
</dbReference>
<dbReference type="GO" id="GO:0005737">
    <property type="term" value="C:cytoplasm"/>
    <property type="evidence" value="ECO:0007669"/>
    <property type="project" value="UniProtKB-ARBA"/>
</dbReference>
<proteinExistence type="inferred from homology"/>
<evidence type="ECO:0000313" key="13">
    <source>
        <dbReference type="EMBL" id="CAL1535676.1"/>
    </source>
</evidence>
<dbReference type="EMBL" id="CAXITT010000208">
    <property type="protein sequence ID" value="CAL1535676.1"/>
    <property type="molecule type" value="Genomic_DNA"/>
</dbReference>
<dbReference type="GO" id="GO:0031981">
    <property type="term" value="C:nuclear lumen"/>
    <property type="evidence" value="ECO:0007669"/>
    <property type="project" value="UniProtKB-ARBA"/>
</dbReference>
<evidence type="ECO:0000256" key="5">
    <source>
        <dbReference type="ARBA" id="ARBA00022801"/>
    </source>
</evidence>
<dbReference type="CDD" id="cd09876">
    <property type="entry name" value="PIN_Nob1-like"/>
    <property type="match status" value="1"/>
</dbReference>
<evidence type="ECO:0000259" key="11">
    <source>
        <dbReference type="Pfam" id="PF08772"/>
    </source>
</evidence>
<keyword evidence="3" id="KW-0540">Nuclease</keyword>
<gene>
    <name evidence="13" type="ORF">GSLYS_00009636001</name>
</gene>
<feature type="binding site" evidence="9">
    <location>
        <position position="303"/>
    </location>
    <ligand>
        <name>Zn(2+)</name>
        <dbReference type="ChEBI" id="CHEBI:29105"/>
    </ligand>
</feature>
<comment type="caution">
    <text evidence="13">The sequence shown here is derived from an EMBL/GenBank/DDBJ whole genome shotgun (WGS) entry which is preliminary data.</text>
</comment>
<evidence type="ECO:0000256" key="6">
    <source>
        <dbReference type="ARBA" id="ARBA00022833"/>
    </source>
</evidence>
<evidence type="ECO:0000259" key="12">
    <source>
        <dbReference type="Pfam" id="PF17146"/>
    </source>
</evidence>
<comment type="function">
    <text evidence="8">May play a role in mRNA degradation.</text>
</comment>
<evidence type="ECO:0000256" key="10">
    <source>
        <dbReference type="SAM" id="MobiDB-lite"/>
    </source>
</evidence>
<feature type="domain" description="Ribonuclease PIN" evidence="12">
    <location>
        <begin position="8"/>
        <end position="94"/>
    </location>
</feature>
<keyword evidence="5" id="KW-0378">Hydrolase</keyword>
<dbReference type="InterPro" id="IPR033411">
    <property type="entry name" value="Ribonuclease_PIN"/>
</dbReference>
<feature type="binding site" evidence="9">
    <location>
        <position position="300"/>
    </location>
    <ligand>
        <name>Zn(2+)</name>
        <dbReference type="ChEBI" id="CHEBI:29105"/>
    </ligand>
</feature>
<evidence type="ECO:0000256" key="1">
    <source>
        <dbReference type="ARBA" id="ARBA00004123"/>
    </source>
</evidence>
<organism evidence="13 14">
    <name type="scientific">Lymnaea stagnalis</name>
    <name type="common">Great pond snail</name>
    <name type="synonym">Helix stagnalis</name>
    <dbReference type="NCBI Taxonomy" id="6523"/>
    <lineage>
        <taxon>Eukaryota</taxon>
        <taxon>Metazoa</taxon>
        <taxon>Spiralia</taxon>
        <taxon>Lophotrochozoa</taxon>
        <taxon>Mollusca</taxon>
        <taxon>Gastropoda</taxon>
        <taxon>Heterobranchia</taxon>
        <taxon>Euthyneura</taxon>
        <taxon>Panpulmonata</taxon>
        <taxon>Hygrophila</taxon>
        <taxon>Lymnaeoidea</taxon>
        <taxon>Lymnaeidae</taxon>
        <taxon>Lymnaea</taxon>
    </lineage>
</organism>
<evidence type="ECO:0000256" key="3">
    <source>
        <dbReference type="ARBA" id="ARBA00022722"/>
    </source>
</evidence>
<dbReference type="Proteomes" id="UP001497497">
    <property type="component" value="Unassembled WGS sequence"/>
</dbReference>